<name>A0A3P3ZMU6_9ZZZZ</name>
<protein>
    <recommendedName>
        <fullName evidence="2">DsrE/DsrF-like family protein</fullName>
    </recommendedName>
</protein>
<sequence>MGKTRIEEKKMVGQKICVVVISGTLERLQAAAMVASVAAVSGQEVLVFLSMNALPHFVKGATAEAPHEGPMGDLIIAKKVPEFKMLFEQAIELGGARLYPCSMAMDVLEVGSEQLEDYLEEATGLTRLLTEVQDGQVWTF</sequence>
<dbReference type="InterPro" id="IPR027396">
    <property type="entry name" value="DsrEFH-like"/>
</dbReference>
<dbReference type="InterPro" id="IPR032836">
    <property type="entry name" value="DsrE2-like"/>
</dbReference>
<accession>A0A3P3ZMU6</accession>
<dbReference type="Pfam" id="PF13686">
    <property type="entry name" value="DrsE_2"/>
    <property type="match status" value="1"/>
</dbReference>
<gene>
    <name evidence="1" type="ORF">CARN8_2060002</name>
</gene>
<dbReference type="PANTHER" id="PTHR34655:SF1">
    <property type="match status" value="1"/>
</dbReference>
<dbReference type="AlphaFoldDB" id="A0A3P3ZMU6"/>
<reference evidence="1" key="1">
    <citation type="submission" date="2018-10" db="EMBL/GenBank/DDBJ databases">
        <authorList>
            <person name="Plewniak F."/>
        </authorList>
    </citation>
    <scope>NUCLEOTIDE SEQUENCE</scope>
</reference>
<organism evidence="1">
    <name type="scientific">mine drainage metagenome</name>
    <dbReference type="NCBI Taxonomy" id="410659"/>
    <lineage>
        <taxon>unclassified sequences</taxon>
        <taxon>metagenomes</taxon>
        <taxon>ecological metagenomes</taxon>
    </lineage>
</organism>
<dbReference type="SUPFAM" id="SSF75169">
    <property type="entry name" value="DsrEFH-like"/>
    <property type="match status" value="1"/>
</dbReference>
<dbReference type="Gene3D" id="3.40.1260.10">
    <property type="entry name" value="DsrEFH-like"/>
    <property type="match status" value="1"/>
</dbReference>
<dbReference type="EMBL" id="UOYP01000120">
    <property type="protein sequence ID" value="VAY87502.1"/>
    <property type="molecule type" value="Genomic_DNA"/>
</dbReference>
<evidence type="ECO:0008006" key="2">
    <source>
        <dbReference type="Google" id="ProtNLM"/>
    </source>
</evidence>
<dbReference type="PANTHER" id="PTHR34655">
    <property type="entry name" value="CONSERVED WITHIN P. AEROPHILUM"/>
    <property type="match status" value="1"/>
</dbReference>
<proteinExistence type="predicted"/>
<evidence type="ECO:0000313" key="1">
    <source>
        <dbReference type="EMBL" id="VAY87502.1"/>
    </source>
</evidence>